<proteinExistence type="predicted"/>
<organism evidence="2 3">
    <name type="scientific">Pestalotiopsis fici (strain W106-1 / CGMCC3.15140)</name>
    <dbReference type="NCBI Taxonomy" id="1229662"/>
    <lineage>
        <taxon>Eukaryota</taxon>
        <taxon>Fungi</taxon>
        <taxon>Dikarya</taxon>
        <taxon>Ascomycota</taxon>
        <taxon>Pezizomycotina</taxon>
        <taxon>Sordariomycetes</taxon>
        <taxon>Xylariomycetidae</taxon>
        <taxon>Amphisphaeriales</taxon>
        <taxon>Sporocadaceae</taxon>
        <taxon>Pestalotiopsis</taxon>
    </lineage>
</organism>
<dbReference type="AlphaFoldDB" id="W3XA97"/>
<evidence type="ECO:0000313" key="2">
    <source>
        <dbReference type="EMBL" id="ETS82980.1"/>
    </source>
</evidence>
<evidence type="ECO:0000256" key="1">
    <source>
        <dbReference type="SAM" id="Phobius"/>
    </source>
</evidence>
<dbReference type="RefSeq" id="XP_007831628.1">
    <property type="nucleotide sequence ID" value="XM_007833437.1"/>
</dbReference>
<keyword evidence="1" id="KW-1133">Transmembrane helix</keyword>
<reference evidence="3" key="1">
    <citation type="journal article" date="2015" name="BMC Genomics">
        <title>Genomic and transcriptomic analysis of the endophytic fungus Pestalotiopsis fici reveals its lifestyle and high potential for synthesis of natural products.</title>
        <authorList>
            <person name="Wang X."/>
            <person name="Zhang X."/>
            <person name="Liu L."/>
            <person name="Xiang M."/>
            <person name="Wang W."/>
            <person name="Sun X."/>
            <person name="Che Y."/>
            <person name="Guo L."/>
            <person name="Liu G."/>
            <person name="Guo L."/>
            <person name="Wang C."/>
            <person name="Yin W.B."/>
            <person name="Stadler M."/>
            <person name="Zhang X."/>
            <person name="Liu X."/>
        </authorList>
    </citation>
    <scope>NUCLEOTIDE SEQUENCE [LARGE SCALE GENOMIC DNA]</scope>
    <source>
        <strain evidence="3">W106-1 / CGMCC3.15140</strain>
    </source>
</reference>
<dbReference type="KEGG" id="pfy:PFICI_04856"/>
<dbReference type="InParanoid" id="W3XA97"/>
<gene>
    <name evidence="2" type="ORF">PFICI_04856</name>
</gene>
<name>W3XA97_PESFW</name>
<keyword evidence="1" id="KW-0472">Membrane</keyword>
<dbReference type="EMBL" id="KI912111">
    <property type="protein sequence ID" value="ETS82980.1"/>
    <property type="molecule type" value="Genomic_DNA"/>
</dbReference>
<feature type="transmembrane region" description="Helical" evidence="1">
    <location>
        <begin position="377"/>
        <end position="394"/>
    </location>
</feature>
<sequence>MDYAIGPLDDPWVLRRSRTQTLSWRPPLYTYSNVLEGDHWHAEPNSHPPRRVKRGDIPSFDSTSYDRSALGILGFDVDDGQHSIVEDVDYTKYHERPGDWKELCHLMCVILVPLTLPAVENLNYYVSYKPGRASWNHYWSPTGAKRDSEALLEYFMTMNHIQEPSQLLPLDARAALFYNLPGLMVHSADYQERYTEYAQRASPRSPKLPSAFYSWDREQNTLPGLYFSIFYLKKAGKRDGSRLWGTDSKHLQYSRQHLMIQLVEQAVFNLWDPSEIVTIKISHVEFYLEQNIRTLGMVRTWVLRNYKAVGKEEEPLSAEYVQVIDMFDSKIPEMISKLELLLGSAIASLKEAGDASAERLLRLSTNQLQLGFVSQNTISSATTLVLIFIPLIFVSY</sequence>
<accession>W3XA97</accession>
<dbReference type="HOGENOM" id="CLU_696579_0_0_1"/>
<protein>
    <submittedName>
        <fullName evidence="2">Uncharacterized protein</fullName>
    </submittedName>
</protein>
<evidence type="ECO:0000313" key="3">
    <source>
        <dbReference type="Proteomes" id="UP000030651"/>
    </source>
</evidence>
<keyword evidence="3" id="KW-1185">Reference proteome</keyword>
<keyword evidence="1" id="KW-0812">Transmembrane</keyword>
<dbReference type="Proteomes" id="UP000030651">
    <property type="component" value="Unassembled WGS sequence"/>
</dbReference>
<dbReference type="GeneID" id="19269869"/>